<dbReference type="Gene3D" id="3.55.50.40">
    <property type="match status" value="1"/>
</dbReference>
<feature type="domain" description="Tail spike" evidence="1">
    <location>
        <begin position="86"/>
        <end position="323"/>
    </location>
</feature>
<proteinExistence type="predicted"/>
<dbReference type="AlphaFoldDB" id="A0A072NSC9"/>
<dbReference type="OrthoDB" id="2311165at2"/>
<evidence type="ECO:0000313" key="4">
    <source>
        <dbReference type="Proteomes" id="UP000027936"/>
    </source>
</evidence>
<gene>
    <name evidence="3" type="ORF">M670_00122</name>
</gene>
<protein>
    <submittedName>
        <fullName evidence="3">Prophage endopeptidase tail</fullName>
    </submittedName>
</protein>
<reference evidence="3 4" key="1">
    <citation type="submission" date="2014-04" db="EMBL/GenBank/DDBJ databases">
        <title>Draft genome sequence of Bacillus azotoformans MEV2011, a (co-) denitrifying strain unable to grow in the presence of oxygen.</title>
        <authorList>
            <person name="Nielsen M."/>
            <person name="Schreiber L."/>
            <person name="Finster K."/>
            <person name="Schramm A."/>
        </authorList>
    </citation>
    <scope>NUCLEOTIDE SEQUENCE [LARGE SCALE GENOMIC DNA]</scope>
    <source>
        <strain evidence="3 4">MEV2011</strain>
    </source>
</reference>
<evidence type="ECO:0000259" key="1">
    <source>
        <dbReference type="Pfam" id="PF06605"/>
    </source>
</evidence>
<dbReference type="Pfam" id="PF06605">
    <property type="entry name" value="Prophage_tail"/>
    <property type="match status" value="1"/>
</dbReference>
<evidence type="ECO:0000259" key="2">
    <source>
        <dbReference type="Pfam" id="PF18994"/>
    </source>
</evidence>
<dbReference type="EMBL" id="JJRY01000001">
    <property type="protein sequence ID" value="KEF40107.1"/>
    <property type="molecule type" value="Genomic_DNA"/>
</dbReference>
<accession>A0A072NSC9</accession>
<feature type="domain" description="Prophage endopeptidase tail N-terminal" evidence="2">
    <location>
        <begin position="2"/>
        <end position="84"/>
    </location>
</feature>
<organism evidence="3 4">
    <name type="scientific">Schinkia azotoformans MEV2011</name>
    <dbReference type="NCBI Taxonomy" id="1348973"/>
    <lineage>
        <taxon>Bacteria</taxon>
        <taxon>Bacillati</taxon>
        <taxon>Bacillota</taxon>
        <taxon>Bacilli</taxon>
        <taxon>Bacillales</taxon>
        <taxon>Bacillaceae</taxon>
        <taxon>Calidifontibacillus/Schinkia group</taxon>
        <taxon>Schinkia</taxon>
    </lineage>
</organism>
<dbReference type="RefSeq" id="WP_051677997.1">
    <property type="nucleotide sequence ID" value="NZ_JJRY01000001.1"/>
</dbReference>
<comment type="caution">
    <text evidence="3">The sequence shown here is derived from an EMBL/GenBank/DDBJ whole genome shotgun (WGS) entry which is preliminary data.</text>
</comment>
<dbReference type="InterPro" id="IPR044051">
    <property type="entry name" value="Prophage_tail_N"/>
</dbReference>
<dbReference type="Gene3D" id="6.20.110.10">
    <property type="match status" value="1"/>
</dbReference>
<sequence length="766" mass="85285">MLIVTDLQGNTEPLIDYKTVQRKQRVNGEYSLSFPVFKTDNNIHSYPLVLEESIVEYEGQQYRIKKMDEKPIGLSAIKNVLADHIFFDLIDDYQYDLLSGYLSINEALTHALAPTNYTWEVLDAFPQYQFENLGDDNCLALVQTILDRYGAEIDIDNKHLIFRRKIGSKTDFQFRFKHNTKAITKSVDTSNLSTYIRGYGVNGIVAEYTSPMAAVYGIRHAKPVKDERFTTVESLTAHLQEVIQDEPKISFTIDFVDMRDQGYPYDHPRKGDEGFVIYEPLNIDITARILDIDELKDEKGNIIKTNVTLSNFRDNATDIMSSFSRTQKQVDGILEGKSKLPMTALDAAVQRATEVIKNAETEIEFPDSGWIVLRDNDNPNEVVVLNSKGLGISDNNLVDLLSAITGKGVVAERVYGNLGEFAYVRANQIKLGDNGETIPDSLLESAQYWNSIEQTLQSQIDGNITSWFYDYDPTIDNAPASEWTTDEMKNNHLGDLFYNSVSGYAWRFALENSVYKWVLLKDTDVTKALQDAAKAQDTADKKRRVFTATPAPPYDVGDLWSQGTAGELMRCKVAKTEGQTYATTDWEKAVKYTDDTTANSALNKANNSVQKGEKFDNSVVIGNGNGIKVKDASNNDRVVLGQYAAGLYGLLVNGGEIYSTTVRTNTKDGTTYIQLSSDNKITGVWNGAKTFEIQALGGGRLSLYDNGTYMGDFSLFDLNGRIGVSINSSGEFARLGTGGADVVANRDGTVDIYAPNGLYVNGVKRF</sequence>
<evidence type="ECO:0000313" key="3">
    <source>
        <dbReference type="EMBL" id="KEF40107.1"/>
    </source>
</evidence>
<dbReference type="InterPro" id="IPR010572">
    <property type="entry name" value="Tail_dom"/>
</dbReference>
<name>A0A072NSC9_SCHAZ</name>
<dbReference type="Proteomes" id="UP000027936">
    <property type="component" value="Unassembled WGS sequence"/>
</dbReference>
<dbReference type="PATRIC" id="fig|1348973.3.peg.116"/>
<dbReference type="Pfam" id="PF18994">
    <property type="entry name" value="Prophage_tailD1"/>
    <property type="match status" value="1"/>
</dbReference>